<evidence type="ECO:0000313" key="3">
    <source>
        <dbReference type="EMBL" id="AXS67712.1"/>
    </source>
</evidence>
<dbReference type="InterPro" id="IPR004941">
    <property type="entry name" value="FP_N"/>
</dbReference>
<dbReference type="GeneID" id="65102165"/>
<reference evidence="3 4" key="1">
    <citation type="journal article" date="2018" name="J. Invertebr. Pathol.">
        <title>Morphological, genetic and biological characterisation of a novel alphabaculovirus isolated from Cryptophlebia peltastica (Lepidoptera: Tortricidae).</title>
        <authorList>
            <person name="Marsberg T."/>
            <person name="Jukes M.D."/>
            <person name="Krejmer-Rabalska M."/>
            <person name="Rabalski L."/>
            <person name="Knox C.M."/>
            <person name="Moore S.D."/>
            <person name="Hill M.P."/>
            <person name="Szewczyk B."/>
        </authorList>
    </citation>
    <scope>NUCLEOTIDE SEQUENCE [LARGE SCALE GENOMIC DNA]</scope>
    <source>
        <strain evidence="3">SA</strain>
    </source>
</reference>
<dbReference type="RefSeq" id="YP_010086920.1">
    <property type="nucleotide sequence ID" value="NC_055500.1"/>
</dbReference>
<dbReference type="EMBL" id="MH394321">
    <property type="protein sequence ID" value="AXS67712.1"/>
    <property type="molecule type" value="Genomic_DNA"/>
</dbReference>
<keyword evidence="4" id="KW-1185">Reference proteome</keyword>
<dbReference type="Pfam" id="PF03258">
    <property type="entry name" value="Baculo_FP"/>
    <property type="match status" value="1"/>
</dbReference>
<protein>
    <submittedName>
        <fullName evidence="3">Fp25k</fullName>
    </submittedName>
</protein>
<dbReference type="Proteomes" id="UP000500845">
    <property type="component" value="Segment"/>
</dbReference>
<accession>A0A346RNR5</accession>
<feature type="domain" description="FP protein N-terminal" evidence="1">
    <location>
        <begin position="40"/>
        <end position="126"/>
    </location>
</feature>
<dbReference type="Pfam" id="PF25298">
    <property type="entry name" value="Baculo_FP_2nd"/>
    <property type="match status" value="1"/>
</dbReference>
<feature type="domain" description="FP protein C-terminal" evidence="2">
    <location>
        <begin position="131"/>
        <end position="179"/>
    </location>
</feature>
<evidence type="ECO:0000259" key="1">
    <source>
        <dbReference type="Pfam" id="PF03258"/>
    </source>
</evidence>
<proteinExistence type="predicted"/>
<organism evidence="3 4">
    <name type="scientific">Cryptophlebia peltastica nucleopolyhedrovirus</name>
    <dbReference type="NCBI Taxonomy" id="2304025"/>
    <lineage>
        <taxon>Viruses</taxon>
        <taxon>Viruses incertae sedis</taxon>
        <taxon>Naldaviricetes</taxon>
        <taxon>Lefavirales</taxon>
        <taxon>Baculoviridae</taxon>
        <taxon>Alphabaculovirus</taxon>
        <taxon>Alphabaculovirus crypeltasticae</taxon>
    </lineage>
</organism>
<name>A0A346RNR5_9ABAC</name>
<dbReference type="KEGG" id="vg:65102165"/>
<sequence length="199" mass="23182">MEADSLINVPILQTLIKREIDRNVNELNEKLKKLEIINLNDSVEIYGIHDKRLTNKKIRLNYIKKICSLLKLDLKQVIENDYEKNHIVVHLTDAATAREWQNRSREIRIKNYDLNINYDGPVKIFVAASLEHKNLLKKTRDALLPHYKYVSLCKNGVMARKTDRSTVHIVKNENDIHELLVKAKRVSFDSLDSAESNLI</sequence>
<evidence type="ECO:0000259" key="2">
    <source>
        <dbReference type="Pfam" id="PF25298"/>
    </source>
</evidence>
<dbReference type="InterPro" id="IPR057251">
    <property type="entry name" value="FP_C"/>
</dbReference>
<evidence type="ECO:0000313" key="4">
    <source>
        <dbReference type="Proteomes" id="UP000500845"/>
    </source>
</evidence>